<evidence type="ECO:0000313" key="5">
    <source>
        <dbReference type="Proteomes" id="UP000030661"/>
    </source>
</evidence>
<feature type="chain" id="PRO_5001755341" evidence="3">
    <location>
        <begin position="20"/>
        <end position="133"/>
    </location>
</feature>
<dbReference type="HOGENOM" id="CLU_112496_2_0_0"/>
<keyword evidence="2" id="KW-0378">Hydrolase</keyword>
<dbReference type="Proteomes" id="UP000030661">
    <property type="component" value="Unassembled WGS sequence"/>
</dbReference>
<dbReference type="GO" id="GO:0003723">
    <property type="term" value="F:RNA binding"/>
    <property type="evidence" value="ECO:0007669"/>
    <property type="project" value="InterPro"/>
</dbReference>
<evidence type="ECO:0000256" key="3">
    <source>
        <dbReference type="SAM" id="SignalP"/>
    </source>
</evidence>
<dbReference type="InterPro" id="IPR016191">
    <property type="entry name" value="Ribonuclease/ribotoxin"/>
</dbReference>
<dbReference type="InterPro" id="IPR000026">
    <property type="entry name" value="N1-like"/>
</dbReference>
<evidence type="ECO:0000256" key="1">
    <source>
        <dbReference type="ARBA" id="ARBA00022722"/>
    </source>
</evidence>
<proteinExistence type="predicted"/>
<keyword evidence="3" id="KW-0732">Signal</keyword>
<protein>
    <submittedName>
        <fullName evidence="4">Guanine-specific ribonuclease N1 and T1</fullName>
    </submittedName>
</protein>
<dbReference type="SUPFAM" id="SSF53933">
    <property type="entry name" value="Microbial ribonucleases"/>
    <property type="match status" value="1"/>
</dbReference>
<gene>
    <name evidence="4" type="ORF">U27_03422</name>
</gene>
<dbReference type="Pfam" id="PF00545">
    <property type="entry name" value="Ribonuclease"/>
    <property type="match status" value="1"/>
</dbReference>
<dbReference type="STRING" id="1499967.U27_03422"/>
<dbReference type="GO" id="GO:0016787">
    <property type="term" value="F:hydrolase activity"/>
    <property type="evidence" value="ECO:0007669"/>
    <property type="project" value="UniProtKB-KW"/>
</dbReference>
<sequence length="133" mass="15206">MWRKFVLFFLVAAGIGFYAYQNHQETSQTPSVRSVAVNEQYSATISPGELPPEAIETLQVIKKGPPFPYTKDGTTFGNREQLLPRKPDGYYREFTVKTPGISHRGARRIVVGQQGELYYTDDHYQTFREILAE</sequence>
<dbReference type="AlphaFoldDB" id="A0A081BVV5"/>
<evidence type="ECO:0000256" key="2">
    <source>
        <dbReference type="ARBA" id="ARBA00022801"/>
    </source>
</evidence>
<dbReference type="EMBL" id="DF820464">
    <property type="protein sequence ID" value="GAK56460.1"/>
    <property type="molecule type" value="Genomic_DNA"/>
</dbReference>
<evidence type="ECO:0000313" key="4">
    <source>
        <dbReference type="EMBL" id="GAK56460.1"/>
    </source>
</evidence>
<keyword evidence="5" id="KW-1185">Reference proteome</keyword>
<dbReference type="Gene3D" id="3.10.450.30">
    <property type="entry name" value="Microbial ribonucleases"/>
    <property type="match status" value="1"/>
</dbReference>
<organism evidence="4 5">
    <name type="scientific">Vecturithrix granuli</name>
    <dbReference type="NCBI Taxonomy" id="1499967"/>
    <lineage>
        <taxon>Bacteria</taxon>
        <taxon>Candidatus Moduliflexota</taxon>
        <taxon>Candidatus Vecturitrichia</taxon>
        <taxon>Candidatus Vecturitrichales</taxon>
        <taxon>Candidatus Vecturitrichaceae</taxon>
        <taxon>Candidatus Vecturithrix</taxon>
    </lineage>
</organism>
<keyword evidence="1" id="KW-0540">Nuclease</keyword>
<feature type="signal peptide" evidence="3">
    <location>
        <begin position="1"/>
        <end position="19"/>
    </location>
</feature>
<dbReference type="GO" id="GO:0004521">
    <property type="term" value="F:RNA endonuclease activity"/>
    <property type="evidence" value="ECO:0007669"/>
    <property type="project" value="InterPro"/>
</dbReference>
<reference evidence="4 5" key="1">
    <citation type="journal article" date="2015" name="PeerJ">
        <title>First genomic representation of candidate bacterial phylum KSB3 points to enhanced environmental sensing as a trigger of wastewater bulking.</title>
        <authorList>
            <person name="Sekiguchi Y."/>
            <person name="Ohashi A."/>
            <person name="Parks D.H."/>
            <person name="Yamauchi T."/>
            <person name="Tyson G.W."/>
            <person name="Hugenholtz P."/>
        </authorList>
    </citation>
    <scope>NUCLEOTIDE SEQUENCE [LARGE SCALE GENOMIC DNA]</scope>
</reference>
<accession>A0A081BVV5</accession>
<name>A0A081BVV5_VECG1</name>
<dbReference type="eggNOG" id="COG4290">
    <property type="taxonomic scope" value="Bacteria"/>
</dbReference>